<dbReference type="GO" id="GO:0140009">
    <property type="term" value="P:L-aspartate import across plasma membrane"/>
    <property type="evidence" value="ECO:0007669"/>
    <property type="project" value="TreeGrafter"/>
</dbReference>
<keyword evidence="12 17" id="KW-0472">Membrane</keyword>
<keyword evidence="8" id="KW-0630">Potassium</keyword>
<dbReference type="GO" id="GO:0005886">
    <property type="term" value="C:plasma membrane"/>
    <property type="evidence" value="ECO:0007669"/>
    <property type="project" value="UniProtKB-SubCell"/>
</dbReference>
<organism evidence="19 20">
    <name type="scientific">Pelusios castaneus</name>
    <name type="common">West African mud turtle</name>
    <dbReference type="NCBI Taxonomy" id="367368"/>
    <lineage>
        <taxon>Eukaryota</taxon>
        <taxon>Metazoa</taxon>
        <taxon>Chordata</taxon>
        <taxon>Craniata</taxon>
        <taxon>Vertebrata</taxon>
        <taxon>Euteleostomi</taxon>
        <taxon>Archelosauria</taxon>
        <taxon>Testudinata</taxon>
        <taxon>Testudines</taxon>
        <taxon>Pleurodira</taxon>
        <taxon>Pelomedusidae</taxon>
        <taxon>Pelusios</taxon>
    </lineage>
</organism>
<keyword evidence="5 17" id="KW-0812">Transmembrane</keyword>
<keyword evidence="10 17" id="KW-1133">Transmembrane helix</keyword>
<keyword evidence="9" id="KW-0029">Amino-acid transport</keyword>
<dbReference type="Pfam" id="PF00375">
    <property type="entry name" value="SDF"/>
    <property type="match status" value="1"/>
</dbReference>
<dbReference type="GO" id="GO:0015501">
    <property type="term" value="F:glutamate:sodium symporter activity"/>
    <property type="evidence" value="ECO:0007669"/>
    <property type="project" value="TreeGrafter"/>
</dbReference>
<name>A0A8C8SW23_9SAUR</name>
<keyword evidence="7 17" id="KW-0769">Symport</keyword>
<evidence type="ECO:0000256" key="16">
    <source>
        <dbReference type="ARBA" id="ARBA00049118"/>
    </source>
</evidence>
<dbReference type="PROSITE" id="PS00714">
    <property type="entry name" value="NA_DICARBOXYL_SYMP_2"/>
    <property type="match status" value="1"/>
</dbReference>
<dbReference type="AlphaFoldDB" id="A0A8C8SW23"/>
<keyword evidence="3 17" id="KW-0813">Transport</keyword>
<evidence type="ECO:0000256" key="1">
    <source>
        <dbReference type="ARBA" id="ARBA00004651"/>
    </source>
</evidence>
<feature type="transmembrane region" description="Helical" evidence="17">
    <location>
        <begin position="350"/>
        <end position="368"/>
    </location>
</feature>
<comment type="subunit">
    <text evidence="2">Homotrimer.</text>
</comment>
<feature type="transmembrane region" description="Helical" evidence="17">
    <location>
        <begin position="50"/>
        <end position="71"/>
    </location>
</feature>
<dbReference type="GO" id="GO:0046872">
    <property type="term" value="F:metal ion binding"/>
    <property type="evidence" value="ECO:0007669"/>
    <property type="project" value="UniProtKB-KW"/>
</dbReference>
<keyword evidence="6" id="KW-0479">Metal-binding</keyword>
<dbReference type="PANTHER" id="PTHR11958:SF24">
    <property type="entry name" value="EXCITATORY AMINO ACID TRANSPORTER 1"/>
    <property type="match status" value="1"/>
</dbReference>
<evidence type="ECO:0000256" key="5">
    <source>
        <dbReference type="ARBA" id="ARBA00022692"/>
    </source>
</evidence>
<evidence type="ECO:0000256" key="7">
    <source>
        <dbReference type="ARBA" id="ARBA00022847"/>
    </source>
</evidence>
<keyword evidence="20" id="KW-1185">Reference proteome</keyword>
<evidence type="ECO:0000256" key="8">
    <source>
        <dbReference type="ARBA" id="ARBA00022958"/>
    </source>
</evidence>
<reference evidence="19" key="2">
    <citation type="submission" date="2025-09" db="UniProtKB">
        <authorList>
            <consortium name="Ensembl"/>
        </authorList>
    </citation>
    <scope>IDENTIFICATION</scope>
</reference>
<feature type="transmembrane region" description="Helical" evidence="17">
    <location>
        <begin position="123"/>
        <end position="145"/>
    </location>
</feature>
<dbReference type="InterPro" id="IPR018107">
    <property type="entry name" value="Na-dicarboxylate_symporter_CS"/>
</dbReference>
<feature type="compositionally biased region" description="Basic and acidic residues" evidence="18">
    <location>
        <begin position="535"/>
        <end position="546"/>
    </location>
</feature>
<evidence type="ECO:0000256" key="6">
    <source>
        <dbReference type="ARBA" id="ARBA00022723"/>
    </source>
</evidence>
<evidence type="ECO:0000256" key="10">
    <source>
        <dbReference type="ARBA" id="ARBA00022989"/>
    </source>
</evidence>
<evidence type="ECO:0000256" key="4">
    <source>
        <dbReference type="ARBA" id="ARBA00022475"/>
    </source>
</evidence>
<feature type="transmembrane region" description="Helical" evidence="17">
    <location>
        <begin position="179"/>
        <end position="195"/>
    </location>
</feature>
<dbReference type="PANTHER" id="PTHR11958">
    <property type="entry name" value="SODIUM/DICARBOXYLATE SYMPORTER-RELATED"/>
    <property type="match status" value="1"/>
</dbReference>
<comment type="catalytic activity">
    <reaction evidence="15">
        <text>K(+)(in) + L-aspartate(out) + 3 Na(+)(out) + H(+)(out) = K(+)(out) + L-aspartate(in) + 3 Na(+)(in) + H(+)(in)</text>
        <dbReference type="Rhea" id="RHEA:70851"/>
        <dbReference type="ChEBI" id="CHEBI:15378"/>
        <dbReference type="ChEBI" id="CHEBI:29101"/>
        <dbReference type="ChEBI" id="CHEBI:29103"/>
        <dbReference type="ChEBI" id="CHEBI:29991"/>
    </reaction>
</comment>
<keyword evidence="13" id="KW-0325">Glycoprotein</keyword>
<feature type="transmembrane region" description="Helical" evidence="17">
    <location>
        <begin position="318"/>
        <end position="344"/>
    </location>
</feature>
<dbReference type="GO" id="GO:0070779">
    <property type="term" value="P:D-aspartate import across plasma membrane"/>
    <property type="evidence" value="ECO:0007669"/>
    <property type="project" value="TreeGrafter"/>
</dbReference>
<evidence type="ECO:0000256" key="15">
    <source>
        <dbReference type="ARBA" id="ARBA00048715"/>
    </source>
</evidence>
<dbReference type="Gene3D" id="1.10.3860.10">
    <property type="entry name" value="Sodium:dicarboxylate symporter"/>
    <property type="match status" value="1"/>
</dbReference>
<evidence type="ECO:0000256" key="17">
    <source>
        <dbReference type="RuleBase" id="RU361216"/>
    </source>
</evidence>
<protein>
    <recommendedName>
        <fullName evidence="17">Amino acid transporter</fullName>
    </recommendedName>
</protein>
<dbReference type="InterPro" id="IPR050746">
    <property type="entry name" value="DAACS"/>
</dbReference>
<evidence type="ECO:0000256" key="11">
    <source>
        <dbReference type="ARBA" id="ARBA00023053"/>
    </source>
</evidence>
<dbReference type="SUPFAM" id="SSF118215">
    <property type="entry name" value="Proton glutamate symport protein"/>
    <property type="match status" value="1"/>
</dbReference>
<evidence type="ECO:0000256" key="2">
    <source>
        <dbReference type="ARBA" id="ARBA00011233"/>
    </source>
</evidence>
<keyword evidence="11" id="KW-0915">Sodium</keyword>
<sequence length="546" mass="60356">MTKSNGEDPRSGNRMERFQQGVRKRTLIAKKKVQSITKDDVKNYLLRNAFVLFTIIAVIVGIILGFCLRPYKMSYREVKYFSFPGELLMRMLQMLVLPLIVSSLVTGTAALDNKASGKMGMRAIVYYMSTTIIAVMIGIIIVVIIHPGKGTKENMHREGKIMQVTAADAFLDLIRYDDYFTLFSLFFFSIFKFKTNYEKRLFRVETSPNETSIVASVINNVSEAMETLTRMKAEVIPVPGAVNGVNALGLVVFSISFGLMIGNMKEQGQPLRLFFDSLNEAIMRLVALIMWYAPLGILFLIAGKIVEMEDMGVIGGQLAMYTVTVIIGLLIHAIIVLPLLYFLIVRKNPWVFIGGLLQALITALGTSSSSATLPITFKCLEENNGVDKRVTRFVLPVGATINMDGTALYEALAAIFIAQVNNFELNFGQIITISITATAASIGAAGIPQAGLVTMVIVLTSVGLPTEDITLIIAVDWFLDRLRTTTNVLGDSIGAGIVEHLSRHELKNRDAEMGNSVIEENEMKKPYQLISQENESEKPLDSETKM</sequence>
<evidence type="ECO:0000256" key="13">
    <source>
        <dbReference type="ARBA" id="ARBA00023180"/>
    </source>
</evidence>
<evidence type="ECO:0000256" key="12">
    <source>
        <dbReference type="ARBA" id="ARBA00023136"/>
    </source>
</evidence>
<keyword evidence="4" id="KW-1003">Cell membrane</keyword>
<evidence type="ECO:0000256" key="3">
    <source>
        <dbReference type="ARBA" id="ARBA00022448"/>
    </source>
</evidence>
<dbReference type="FunFam" id="1.10.3860.10:FF:000002">
    <property type="entry name" value="Amino acid transporter"/>
    <property type="match status" value="1"/>
</dbReference>
<evidence type="ECO:0000256" key="14">
    <source>
        <dbReference type="ARBA" id="ARBA00047601"/>
    </source>
</evidence>
<accession>A0A8C8SW23</accession>
<dbReference type="GO" id="GO:0005313">
    <property type="term" value="F:L-glutamate transmembrane transporter activity"/>
    <property type="evidence" value="ECO:0007669"/>
    <property type="project" value="TreeGrafter"/>
</dbReference>
<feature type="transmembrane region" description="Helical" evidence="17">
    <location>
        <begin position="281"/>
        <end position="306"/>
    </location>
</feature>
<dbReference type="Proteomes" id="UP000694393">
    <property type="component" value="Unplaced"/>
</dbReference>
<proteinExistence type="inferred from homology"/>
<dbReference type="GO" id="GO:0015175">
    <property type="term" value="F:neutral L-amino acid transmembrane transporter activity"/>
    <property type="evidence" value="ECO:0007669"/>
    <property type="project" value="TreeGrafter"/>
</dbReference>
<comment type="similarity">
    <text evidence="17">Belongs to the dicarboxylate/amino acid:cation symporter (DAACS) (TC 2.A.23) family.</text>
</comment>
<reference evidence="19" key="1">
    <citation type="submission" date="2025-08" db="UniProtKB">
        <authorList>
            <consortium name="Ensembl"/>
        </authorList>
    </citation>
    <scope>IDENTIFICATION</scope>
</reference>
<dbReference type="InterPro" id="IPR036458">
    <property type="entry name" value="Na:dicarbo_symporter_sf"/>
</dbReference>
<comment type="subcellular location">
    <subcellularLocation>
        <location evidence="1">Cell membrane</location>
        <topology evidence="1">Multi-pass membrane protein</topology>
    </subcellularLocation>
    <subcellularLocation>
        <location evidence="17">Membrane</location>
        <topology evidence="17">Multi-pass membrane protein</topology>
    </subcellularLocation>
</comment>
<feature type="transmembrane region" description="Helical" evidence="17">
    <location>
        <begin position="91"/>
        <end position="111"/>
    </location>
</feature>
<comment type="catalytic activity">
    <reaction evidence="16">
        <text>D-aspartate(out) + K(+)(in) + 3 Na(+)(out) + H(+)(out) = D-aspartate(in) + K(+)(out) + 3 Na(+)(in) + H(+)(in)</text>
        <dbReference type="Rhea" id="RHEA:71379"/>
        <dbReference type="ChEBI" id="CHEBI:15378"/>
        <dbReference type="ChEBI" id="CHEBI:29101"/>
        <dbReference type="ChEBI" id="CHEBI:29103"/>
        <dbReference type="ChEBI" id="CHEBI:29990"/>
    </reaction>
</comment>
<dbReference type="PROSITE" id="PS00713">
    <property type="entry name" value="NA_DICARBOXYL_SYMP_1"/>
    <property type="match status" value="1"/>
</dbReference>
<evidence type="ECO:0000313" key="20">
    <source>
        <dbReference type="Proteomes" id="UP000694393"/>
    </source>
</evidence>
<comment type="catalytic activity">
    <reaction evidence="14">
        <text>K(+)(in) + L-glutamate(out) + 3 Na(+)(out) + H(+)(out) = K(+)(out) + L-glutamate(in) + 3 Na(+)(in) + H(+)(in)</text>
        <dbReference type="Rhea" id="RHEA:70699"/>
        <dbReference type="ChEBI" id="CHEBI:15378"/>
        <dbReference type="ChEBI" id="CHEBI:29101"/>
        <dbReference type="ChEBI" id="CHEBI:29103"/>
        <dbReference type="ChEBI" id="CHEBI:29985"/>
    </reaction>
</comment>
<feature type="transmembrane region" description="Helical" evidence="17">
    <location>
        <begin position="240"/>
        <end position="261"/>
    </location>
</feature>
<dbReference type="Ensembl" id="ENSPCET00000025390.1">
    <property type="protein sequence ID" value="ENSPCEP00000024575.1"/>
    <property type="gene ID" value="ENSPCEG00000018561.1"/>
</dbReference>
<evidence type="ECO:0000256" key="9">
    <source>
        <dbReference type="ARBA" id="ARBA00022970"/>
    </source>
</evidence>
<evidence type="ECO:0000256" key="18">
    <source>
        <dbReference type="SAM" id="MobiDB-lite"/>
    </source>
</evidence>
<dbReference type="InterPro" id="IPR001991">
    <property type="entry name" value="Na-dicarboxylate_symporter"/>
</dbReference>
<evidence type="ECO:0000313" key="19">
    <source>
        <dbReference type="Ensembl" id="ENSPCEP00000024575.1"/>
    </source>
</evidence>
<dbReference type="PRINTS" id="PR00173">
    <property type="entry name" value="EDTRNSPORT"/>
</dbReference>
<feature type="region of interest" description="Disordered" evidence="18">
    <location>
        <begin position="521"/>
        <end position="546"/>
    </location>
</feature>
<dbReference type="GO" id="GO:0098712">
    <property type="term" value="P:L-glutamate import across plasma membrane"/>
    <property type="evidence" value="ECO:0007669"/>
    <property type="project" value="TreeGrafter"/>
</dbReference>